<evidence type="ECO:0000259" key="1">
    <source>
        <dbReference type="Pfam" id="PF08818"/>
    </source>
</evidence>
<organism evidence="2 3">
    <name type="scientific">Cohnella yongneupensis</name>
    <dbReference type="NCBI Taxonomy" id="425006"/>
    <lineage>
        <taxon>Bacteria</taxon>
        <taxon>Bacillati</taxon>
        <taxon>Bacillota</taxon>
        <taxon>Bacilli</taxon>
        <taxon>Bacillales</taxon>
        <taxon>Paenibacillaceae</taxon>
        <taxon>Cohnella</taxon>
    </lineage>
</organism>
<gene>
    <name evidence="2" type="ORF">ACFPQ4_16105</name>
</gene>
<sequence length="131" mass="14709">MDNNKPEFTSTDEYIATFSPDVQHILQRVREAIKEAAPDATEKISYQMPAFALHGNLVYFAAYKNHIGFYPASTGLNAFQEEIAPYRSGKGTLQFPIAQPIPFDLIKKIVSYRVAQNIEKAAAKAKTKKKK</sequence>
<name>A0ABW0R172_9BACL</name>
<dbReference type="Pfam" id="PF08818">
    <property type="entry name" value="DUF1801"/>
    <property type="match status" value="1"/>
</dbReference>
<dbReference type="Proteomes" id="UP001596108">
    <property type="component" value="Unassembled WGS sequence"/>
</dbReference>
<comment type="caution">
    <text evidence="2">The sequence shown here is derived from an EMBL/GenBank/DDBJ whole genome shotgun (WGS) entry which is preliminary data.</text>
</comment>
<dbReference type="SUPFAM" id="SSF159888">
    <property type="entry name" value="YdhG-like"/>
    <property type="match status" value="1"/>
</dbReference>
<feature type="domain" description="YdhG-like" evidence="1">
    <location>
        <begin position="23"/>
        <end position="113"/>
    </location>
</feature>
<dbReference type="EMBL" id="JBHSNC010000048">
    <property type="protein sequence ID" value="MFC5530953.1"/>
    <property type="molecule type" value="Genomic_DNA"/>
</dbReference>
<dbReference type="RefSeq" id="WP_378112896.1">
    <property type="nucleotide sequence ID" value="NZ_JBHSNC010000048.1"/>
</dbReference>
<dbReference type="InterPro" id="IPR014922">
    <property type="entry name" value="YdhG-like"/>
</dbReference>
<accession>A0ABW0R172</accession>
<protein>
    <submittedName>
        <fullName evidence="2">Iron chaperone</fullName>
    </submittedName>
</protein>
<proteinExistence type="predicted"/>
<evidence type="ECO:0000313" key="3">
    <source>
        <dbReference type="Proteomes" id="UP001596108"/>
    </source>
</evidence>
<reference evidence="3" key="1">
    <citation type="journal article" date="2019" name="Int. J. Syst. Evol. Microbiol.">
        <title>The Global Catalogue of Microorganisms (GCM) 10K type strain sequencing project: providing services to taxonomists for standard genome sequencing and annotation.</title>
        <authorList>
            <consortium name="The Broad Institute Genomics Platform"/>
            <consortium name="The Broad Institute Genome Sequencing Center for Infectious Disease"/>
            <person name="Wu L."/>
            <person name="Ma J."/>
        </authorList>
    </citation>
    <scope>NUCLEOTIDE SEQUENCE [LARGE SCALE GENOMIC DNA]</scope>
    <source>
        <strain evidence="3">CGMCC 1.18578</strain>
    </source>
</reference>
<dbReference type="Gene3D" id="3.90.1150.200">
    <property type="match status" value="1"/>
</dbReference>
<evidence type="ECO:0000313" key="2">
    <source>
        <dbReference type="EMBL" id="MFC5530953.1"/>
    </source>
</evidence>
<keyword evidence="3" id="KW-1185">Reference proteome</keyword>